<accession>A0A1Q9D5G3</accession>
<keyword evidence="1" id="KW-0812">Transmembrane</keyword>
<evidence type="ECO:0000313" key="4">
    <source>
        <dbReference type="Proteomes" id="UP000186817"/>
    </source>
</evidence>
<dbReference type="OrthoDB" id="203513at2759"/>
<evidence type="ECO:0000313" key="3">
    <source>
        <dbReference type="EMBL" id="OLP90326.1"/>
    </source>
</evidence>
<dbReference type="EMBL" id="LSRX01000717">
    <property type="protein sequence ID" value="OLP90326.1"/>
    <property type="molecule type" value="Genomic_DNA"/>
</dbReference>
<protein>
    <submittedName>
        <fullName evidence="3">Uncharacterized protein</fullName>
    </submittedName>
</protein>
<keyword evidence="4" id="KW-1185">Reference proteome</keyword>
<dbReference type="Proteomes" id="UP000186817">
    <property type="component" value="Unassembled WGS sequence"/>
</dbReference>
<evidence type="ECO:0000256" key="1">
    <source>
        <dbReference type="SAM" id="Phobius"/>
    </source>
</evidence>
<reference evidence="3 4" key="1">
    <citation type="submission" date="2016-02" db="EMBL/GenBank/DDBJ databases">
        <title>Genome analysis of coral dinoflagellate symbionts highlights evolutionary adaptations to a symbiotic lifestyle.</title>
        <authorList>
            <person name="Aranda M."/>
            <person name="Li Y."/>
            <person name="Liew Y.J."/>
            <person name="Baumgarten S."/>
            <person name="Simakov O."/>
            <person name="Wilson M."/>
            <person name="Piel J."/>
            <person name="Ashoor H."/>
            <person name="Bougouffa S."/>
            <person name="Bajic V.B."/>
            <person name="Ryu T."/>
            <person name="Ravasi T."/>
            <person name="Bayer T."/>
            <person name="Micklem G."/>
            <person name="Kim H."/>
            <person name="Bhak J."/>
            <person name="Lajeunesse T.C."/>
            <person name="Voolstra C.R."/>
        </authorList>
    </citation>
    <scope>NUCLEOTIDE SEQUENCE [LARGE SCALE GENOMIC DNA]</scope>
    <source>
        <strain evidence="3 4">CCMP2467</strain>
    </source>
</reference>
<feature type="chain" id="PRO_5012638527" evidence="2">
    <location>
        <begin position="24"/>
        <end position="164"/>
    </location>
</feature>
<name>A0A1Q9D5G3_SYMMI</name>
<feature type="signal peptide" evidence="2">
    <location>
        <begin position="1"/>
        <end position="23"/>
    </location>
</feature>
<organism evidence="3 4">
    <name type="scientific">Symbiodinium microadriaticum</name>
    <name type="common">Dinoflagellate</name>
    <name type="synonym">Zooxanthella microadriatica</name>
    <dbReference type="NCBI Taxonomy" id="2951"/>
    <lineage>
        <taxon>Eukaryota</taxon>
        <taxon>Sar</taxon>
        <taxon>Alveolata</taxon>
        <taxon>Dinophyceae</taxon>
        <taxon>Suessiales</taxon>
        <taxon>Symbiodiniaceae</taxon>
        <taxon>Symbiodinium</taxon>
    </lineage>
</organism>
<evidence type="ECO:0000256" key="2">
    <source>
        <dbReference type="SAM" id="SignalP"/>
    </source>
</evidence>
<keyword evidence="1" id="KW-1133">Transmembrane helix</keyword>
<keyword evidence="1" id="KW-0472">Membrane</keyword>
<proteinExistence type="predicted"/>
<gene>
    <name evidence="3" type="ORF">AK812_SmicGene28129</name>
</gene>
<feature type="transmembrane region" description="Helical" evidence="1">
    <location>
        <begin position="146"/>
        <end position="163"/>
    </location>
</feature>
<comment type="caution">
    <text evidence="3">The sequence shown here is derived from an EMBL/GenBank/DDBJ whole genome shotgun (WGS) entry which is preliminary data.</text>
</comment>
<feature type="transmembrane region" description="Helical" evidence="1">
    <location>
        <begin position="67"/>
        <end position="100"/>
    </location>
</feature>
<keyword evidence="2" id="KW-0732">Signal</keyword>
<feature type="transmembrane region" description="Helical" evidence="1">
    <location>
        <begin position="121"/>
        <end position="140"/>
    </location>
</feature>
<dbReference type="AlphaFoldDB" id="A0A1Q9D5G3"/>
<sequence>MRCSAHCAVLLLTLCLPVLMALATCPFDYAEPAKQLRLPHRRTDRISCAEMGSRTVAILLGPKASLVYYYGLLMGAHALALLLGVTFGCHGVAATIFVLPQSLWLCVRIHRQELLRDQDEETAKSMMMFSVALALGILTMPDNLSVLPMMVCALVTVVLKVFAD</sequence>